<dbReference type="Pfam" id="PF03186">
    <property type="entry name" value="CobD_Cbib"/>
    <property type="match status" value="1"/>
</dbReference>
<protein>
    <recommendedName>
        <fullName evidence="12">Adenosylcobinamide-phosphate synthase</fullName>
    </recommendedName>
</protein>
<accession>A0A3N5Y3I8</accession>
<comment type="pathway">
    <text evidence="2">Cofactor biosynthesis; adenosylcobalamin biosynthesis.</text>
</comment>
<evidence type="ECO:0000256" key="7">
    <source>
        <dbReference type="ARBA" id="ARBA00022989"/>
    </source>
</evidence>
<keyword evidence="11" id="KW-1185">Reference proteome</keyword>
<comment type="caution">
    <text evidence="10">The sequence shown here is derived from an EMBL/GenBank/DDBJ whole genome shotgun (WGS) entry which is preliminary data.</text>
</comment>
<feature type="transmembrane region" description="Helical" evidence="9">
    <location>
        <begin position="308"/>
        <end position="330"/>
    </location>
</feature>
<evidence type="ECO:0000256" key="1">
    <source>
        <dbReference type="ARBA" id="ARBA00004651"/>
    </source>
</evidence>
<keyword evidence="4" id="KW-1003">Cell membrane</keyword>
<dbReference type="PANTHER" id="PTHR34308:SF1">
    <property type="entry name" value="COBALAMIN BIOSYNTHESIS PROTEIN CBIB"/>
    <property type="match status" value="1"/>
</dbReference>
<evidence type="ECO:0000256" key="8">
    <source>
        <dbReference type="ARBA" id="ARBA00023136"/>
    </source>
</evidence>
<dbReference type="PANTHER" id="PTHR34308">
    <property type="entry name" value="COBALAMIN BIOSYNTHESIS PROTEIN CBIB"/>
    <property type="match status" value="1"/>
</dbReference>
<evidence type="ECO:0000256" key="3">
    <source>
        <dbReference type="ARBA" id="ARBA00006263"/>
    </source>
</evidence>
<dbReference type="GO" id="GO:0048472">
    <property type="term" value="F:threonine-phosphate decarboxylase activity"/>
    <property type="evidence" value="ECO:0007669"/>
    <property type="project" value="InterPro"/>
</dbReference>
<evidence type="ECO:0000256" key="9">
    <source>
        <dbReference type="SAM" id="Phobius"/>
    </source>
</evidence>
<feature type="transmembrane region" description="Helical" evidence="9">
    <location>
        <begin position="206"/>
        <end position="234"/>
    </location>
</feature>
<proteinExistence type="inferred from homology"/>
<dbReference type="AlphaFoldDB" id="A0A3N5Y3I8"/>
<keyword evidence="6 9" id="KW-0812">Transmembrane</keyword>
<dbReference type="InterPro" id="IPR004485">
    <property type="entry name" value="Cobalamin_biosynth_CobD/CbiB"/>
</dbReference>
<comment type="subcellular location">
    <subcellularLocation>
        <location evidence="1">Cell membrane</location>
        <topology evidence="1">Multi-pass membrane protein</topology>
    </subcellularLocation>
</comment>
<reference evidence="10 11" key="1">
    <citation type="submission" date="2018-11" db="EMBL/GenBank/DDBJ databases">
        <authorList>
            <person name="Ye M.-Q."/>
            <person name="Du Z.-J."/>
        </authorList>
    </citation>
    <scope>NUCLEOTIDE SEQUENCE [LARGE SCALE GENOMIC DNA]</scope>
    <source>
        <strain evidence="10 11">U0105</strain>
    </source>
</reference>
<evidence type="ECO:0000256" key="4">
    <source>
        <dbReference type="ARBA" id="ARBA00022475"/>
    </source>
</evidence>
<dbReference type="OrthoDB" id="5586491at2"/>
<keyword evidence="7 9" id="KW-1133">Transmembrane helix</keyword>
<evidence type="ECO:0000313" key="10">
    <source>
        <dbReference type="EMBL" id="RPJ67870.1"/>
    </source>
</evidence>
<comment type="similarity">
    <text evidence="3">Belongs to the CobD/CbiB family.</text>
</comment>
<evidence type="ECO:0008006" key="12">
    <source>
        <dbReference type="Google" id="ProtNLM"/>
    </source>
</evidence>
<gene>
    <name evidence="10" type="ORF">DRW07_00205</name>
</gene>
<feature type="transmembrane region" description="Helical" evidence="9">
    <location>
        <begin position="74"/>
        <end position="96"/>
    </location>
</feature>
<evidence type="ECO:0000256" key="2">
    <source>
        <dbReference type="ARBA" id="ARBA00004953"/>
    </source>
</evidence>
<dbReference type="GO" id="GO:0009236">
    <property type="term" value="P:cobalamin biosynthetic process"/>
    <property type="evidence" value="ECO:0007669"/>
    <property type="project" value="UniProtKB-UniPathway"/>
</dbReference>
<evidence type="ECO:0000256" key="5">
    <source>
        <dbReference type="ARBA" id="ARBA00022573"/>
    </source>
</evidence>
<organism evidence="10 11">
    <name type="scientific">Alteromonas sediminis</name>
    <dbReference type="NCBI Taxonomy" id="2259342"/>
    <lineage>
        <taxon>Bacteria</taxon>
        <taxon>Pseudomonadati</taxon>
        <taxon>Pseudomonadota</taxon>
        <taxon>Gammaproteobacteria</taxon>
        <taxon>Alteromonadales</taxon>
        <taxon>Alteromonadaceae</taxon>
        <taxon>Alteromonas/Salinimonas group</taxon>
        <taxon>Alteromonas</taxon>
    </lineage>
</organism>
<dbReference type="GO" id="GO:0005886">
    <property type="term" value="C:plasma membrane"/>
    <property type="evidence" value="ECO:0007669"/>
    <property type="project" value="UniProtKB-SubCell"/>
</dbReference>
<evidence type="ECO:0000256" key="6">
    <source>
        <dbReference type="ARBA" id="ARBA00022692"/>
    </source>
</evidence>
<dbReference type="UniPathway" id="UPA00148"/>
<feature type="transmembrane region" description="Helical" evidence="9">
    <location>
        <begin position="166"/>
        <end position="185"/>
    </location>
</feature>
<sequence length="332" mass="37732">MYRRLDNFLTQFAQGGALTSATLALVAIAADRLWCWPAKWHPLTLVQLLARRMAIKVQTPVDAVAQQHVISGTLAYLVLFGPLLILMALLLEFAAYKSFFEGLLLYLTLGFAQVRKVYTRVITALAKKQKTLAREWLSQTVKRDTSSLSDIGVGKAAMESLLLRFFYQYVTVIFLFMVGGIVLAMTYRCALECRWQWKRPQAGSDFFVVPVTFFCRLCQWLPCAIMTLLLKLVIWPKLNHQKGREPVRVSPPKIGFWHLAPLIIRTFSCKLAIALSGPMYYQKIKVNLPRLGMPFQVRLSDMKATETIIELLSLVMSCLLIVLIAFSLYLTK</sequence>
<dbReference type="Proteomes" id="UP000275281">
    <property type="component" value="Unassembled WGS sequence"/>
</dbReference>
<evidence type="ECO:0000313" key="11">
    <source>
        <dbReference type="Proteomes" id="UP000275281"/>
    </source>
</evidence>
<dbReference type="EMBL" id="RPOK01000001">
    <property type="protein sequence ID" value="RPJ67870.1"/>
    <property type="molecule type" value="Genomic_DNA"/>
</dbReference>
<name>A0A3N5Y3I8_9ALTE</name>
<keyword evidence="5" id="KW-0169">Cobalamin biosynthesis</keyword>
<keyword evidence="8 9" id="KW-0472">Membrane</keyword>